<proteinExistence type="predicted"/>
<dbReference type="Pfam" id="PF03374">
    <property type="entry name" value="ANT"/>
    <property type="match status" value="1"/>
</dbReference>
<dbReference type="GO" id="GO:0003677">
    <property type="term" value="F:DNA binding"/>
    <property type="evidence" value="ECO:0007669"/>
    <property type="project" value="InterPro"/>
</dbReference>
<accession>A0A8S5PWC4</accession>
<dbReference type="PROSITE" id="PS51750">
    <property type="entry name" value="BRO_N"/>
    <property type="match status" value="1"/>
</dbReference>
<protein>
    <submittedName>
        <fullName evidence="2">KilAC domain protein</fullName>
    </submittedName>
</protein>
<sequence length="254" mass="28884">MNENAMILNVNGVECFESEGMIYLKLETVARGLGFTRTAASGNEVVRWERVDGYLKELGVPTCGHDGYIPENVFYRLAMKAKNEAAERFQQLVADEIIPSIRKHGIYASPETLWKMLSDPANMIKVLETLQQEQDARRKLEAQAEEDKPKVMFANSVERAENSILIGDMAKILRQNGLEIGQKRMFEYLRKNGYLVKSGESYNMPTQRSLEHGWMEIKVRTLVMSDGSTRITRTPKITGKGQIYFVNLLLGNKE</sequence>
<name>A0A8S5PWC4_9CAUD</name>
<dbReference type="InterPro" id="IPR005039">
    <property type="entry name" value="Ant_C"/>
</dbReference>
<dbReference type="EMBL" id="BK015531">
    <property type="protein sequence ID" value="DAE11358.1"/>
    <property type="molecule type" value="Genomic_DNA"/>
</dbReference>
<evidence type="ECO:0000313" key="2">
    <source>
        <dbReference type="EMBL" id="DAE11358.1"/>
    </source>
</evidence>
<evidence type="ECO:0000259" key="1">
    <source>
        <dbReference type="PROSITE" id="PS51750"/>
    </source>
</evidence>
<feature type="domain" description="Bro-N" evidence="1">
    <location>
        <begin position="1"/>
        <end position="105"/>
    </location>
</feature>
<organism evidence="2">
    <name type="scientific">Myoviridae sp. ctWiL39</name>
    <dbReference type="NCBI Taxonomy" id="2825120"/>
    <lineage>
        <taxon>Viruses</taxon>
        <taxon>Duplodnaviria</taxon>
        <taxon>Heunggongvirae</taxon>
        <taxon>Uroviricota</taxon>
        <taxon>Caudoviricetes</taxon>
    </lineage>
</organism>
<dbReference type="Pfam" id="PF02498">
    <property type="entry name" value="Bro-N"/>
    <property type="match status" value="1"/>
</dbReference>
<dbReference type="InterPro" id="IPR003497">
    <property type="entry name" value="BRO_N_domain"/>
</dbReference>
<reference evidence="2" key="1">
    <citation type="journal article" date="2021" name="Proc. Natl. Acad. Sci. U.S.A.">
        <title>A Catalog of Tens of Thousands of Viruses from Human Metagenomes Reveals Hidden Associations with Chronic Diseases.</title>
        <authorList>
            <person name="Tisza M.J."/>
            <person name="Buck C.B."/>
        </authorList>
    </citation>
    <scope>NUCLEOTIDE SEQUENCE</scope>
    <source>
        <strain evidence="2">CtWiL39</strain>
    </source>
</reference>